<dbReference type="EMBL" id="MHJA01000004">
    <property type="protein sequence ID" value="OGY61620.1"/>
    <property type="molecule type" value="Genomic_DNA"/>
</dbReference>
<dbReference type="Proteomes" id="UP000176544">
    <property type="component" value="Unassembled WGS sequence"/>
</dbReference>
<feature type="transmembrane region" description="Helical" evidence="1">
    <location>
        <begin position="35"/>
        <end position="53"/>
    </location>
</feature>
<proteinExistence type="predicted"/>
<name>A0A1G1ZCM0_9BACT</name>
<gene>
    <name evidence="2" type="ORF">A3I33_00665</name>
</gene>
<dbReference type="AlphaFoldDB" id="A0A1G1ZCM0"/>
<sequence>MIYLSPFGKRLINKMEENETFLQLLTDLPHWQFEIMANLVFDLFLGALIWRPLKKQWDRKRRHHRSDDERLTELEEKIKRLIGE</sequence>
<keyword evidence="1" id="KW-0812">Transmembrane</keyword>
<evidence type="ECO:0000313" key="3">
    <source>
        <dbReference type="Proteomes" id="UP000176544"/>
    </source>
</evidence>
<protein>
    <submittedName>
        <fullName evidence="2">Uncharacterized protein</fullName>
    </submittedName>
</protein>
<keyword evidence="1" id="KW-1133">Transmembrane helix</keyword>
<keyword evidence="1" id="KW-0472">Membrane</keyword>
<evidence type="ECO:0000313" key="2">
    <source>
        <dbReference type="EMBL" id="OGY61620.1"/>
    </source>
</evidence>
<reference evidence="2 3" key="1">
    <citation type="journal article" date="2016" name="Nat. Commun.">
        <title>Thousands of microbial genomes shed light on interconnected biogeochemical processes in an aquifer system.</title>
        <authorList>
            <person name="Anantharaman K."/>
            <person name="Brown C.T."/>
            <person name="Hug L.A."/>
            <person name="Sharon I."/>
            <person name="Castelle C.J."/>
            <person name="Probst A.J."/>
            <person name="Thomas B.C."/>
            <person name="Singh A."/>
            <person name="Wilkins M.J."/>
            <person name="Karaoz U."/>
            <person name="Brodie E.L."/>
            <person name="Williams K.H."/>
            <person name="Hubbard S.S."/>
            <person name="Banfield J.F."/>
        </authorList>
    </citation>
    <scope>NUCLEOTIDE SEQUENCE [LARGE SCALE GENOMIC DNA]</scope>
</reference>
<evidence type="ECO:0000256" key="1">
    <source>
        <dbReference type="SAM" id="Phobius"/>
    </source>
</evidence>
<comment type="caution">
    <text evidence="2">The sequence shown here is derived from an EMBL/GenBank/DDBJ whole genome shotgun (WGS) entry which is preliminary data.</text>
</comment>
<organism evidence="2 3">
    <name type="scientific">Candidatus Colwellbacteria bacterium RIFCSPLOWO2_02_FULL_45_11</name>
    <dbReference type="NCBI Taxonomy" id="1797692"/>
    <lineage>
        <taxon>Bacteria</taxon>
        <taxon>Candidatus Colwelliibacteriota</taxon>
    </lineage>
</organism>
<accession>A0A1G1ZCM0</accession>